<evidence type="ECO:0000313" key="4">
    <source>
        <dbReference type="Proteomes" id="UP000642748"/>
    </source>
</evidence>
<keyword evidence="4" id="KW-1185">Reference proteome</keyword>
<dbReference type="AlphaFoldDB" id="A0A8J3QYC3"/>
<feature type="signal peptide" evidence="2">
    <location>
        <begin position="1"/>
        <end position="31"/>
    </location>
</feature>
<evidence type="ECO:0000256" key="2">
    <source>
        <dbReference type="SAM" id="SignalP"/>
    </source>
</evidence>
<dbReference type="RefSeq" id="WP_203922944.1">
    <property type="nucleotide sequence ID" value="NZ_BONZ01000081.1"/>
</dbReference>
<sequence>MSRQTQRTRRVVAALALACLAVSLSYGTASAAPAGPPDRVASGPDWSVTRVAGGFRVTLDLDQPLPVTASAPTLAADGVNLGPATESADGRSLSLVTTDPSIVDTTAVTTDAFGAGPQATPAPSTPDAGRAAPLPTPPALPADPAALGGHQVAEALYDFGDQAVPLLNIGGIRGELEGKIYLPDGTGRKPVVIFEHGRHSSCYGPGTPNPAGWPCLTSPDSTQQRWPIPSFLGYDAPARALASNGYVVVSISANAINANDNQRAADYGAQARGQLILDTLRMLRRANAGQPAVYHDAFTNRDVSLDQALDGDVTPADLIGRLDLGNVGIMGHSRGGEGVVAAATLNDAMPVSQQFGIRAVLPLAPVDYDRISLPDVATATVLPYCDGDVENLMGQHIVDDSRHAFDDNVLRSAVLVMGANHNYFNTIWTPGGWPSGTADDWSGAAGAGDPVCAPTSPTTTRLTPAQQVDVGTAYIAGFFRLVLGDDKRFQPLFDGSSVIAPSTPFAHVTSSATQPAKSRVDIATFERASAAVRAYGGATASVCASMGGTGGVTAAQPLPYCSTTLNEAAVPHWSPAQWAWNVPASPMLHLTWTSLTGQVRVAVPAGARDVRRYDQLSVKVAADEFVSTGTDLVVSVVDGAGRTWSAPVSTLNPQAVTRMPGTTSPWLRKVILQQVTIPTAELTGRRATAGEPSRTGQHGLNLTDIREVRFTAATGADGTAAGGVYLSDLALEDRGVGVTVPVQQPTVNLAATNVDEGFGPGTARIAAVLSRPVGHPVTGYVSVFGSTKAGAGAATRKVTFAPGQVCVPVTVPTYGDTLPSATASTSFKTSVTDVSGAVMGDKGFNTLTVREDDGVTGGTPAPEVGVQGDVCHEYQASLTPGRLQVAGPVVAGSTATLRAGGYRAGESVEVRLGSTVLGRATADRHGAVWFVAPIPADTAAGVAVLAATGAGSGYVTRATVRVRSAPGHH</sequence>
<dbReference type="InterPro" id="IPR038081">
    <property type="entry name" value="CalX-like_sf"/>
</dbReference>
<dbReference type="InterPro" id="IPR029058">
    <property type="entry name" value="AB_hydrolase_fold"/>
</dbReference>
<feature type="region of interest" description="Disordered" evidence="1">
    <location>
        <begin position="112"/>
        <end position="136"/>
    </location>
</feature>
<feature type="chain" id="PRO_5035178519" description="Alpha/beta hydrolase" evidence="2">
    <location>
        <begin position="32"/>
        <end position="969"/>
    </location>
</feature>
<keyword evidence="2" id="KW-0732">Signal</keyword>
<organism evidence="3 4">
    <name type="scientific">Rugosimonospora africana</name>
    <dbReference type="NCBI Taxonomy" id="556532"/>
    <lineage>
        <taxon>Bacteria</taxon>
        <taxon>Bacillati</taxon>
        <taxon>Actinomycetota</taxon>
        <taxon>Actinomycetes</taxon>
        <taxon>Micromonosporales</taxon>
        <taxon>Micromonosporaceae</taxon>
        <taxon>Rugosimonospora</taxon>
    </lineage>
</organism>
<reference evidence="3" key="1">
    <citation type="submission" date="2021-01" db="EMBL/GenBank/DDBJ databases">
        <title>Whole genome shotgun sequence of Rugosimonospora africana NBRC 104875.</title>
        <authorList>
            <person name="Komaki H."/>
            <person name="Tamura T."/>
        </authorList>
    </citation>
    <scope>NUCLEOTIDE SEQUENCE</scope>
    <source>
        <strain evidence="3">NBRC 104875</strain>
    </source>
</reference>
<protein>
    <recommendedName>
        <fullName evidence="5">Alpha/beta hydrolase</fullName>
    </recommendedName>
</protein>
<accession>A0A8J3QYC3</accession>
<proteinExistence type="predicted"/>
<dbReference type="Gene3D" id="3.40.50.1820">
    <property type="entry name" value="alpha/beta hydrolase"/>
    <property type="match status" value="1"/>
</dbReference>
<dbReference type="EMBL" id="BONZ01000081">
    <property type="protein sequence ID" value="GIH19489.1"/>
    <property type="molecule type" value="Genomic_DNA"/>
</dbReference>
<name>A0A8J3QYC3_9ACTN</name>
<dbReference type="SUPFAM" id="SSF141072">
    <property type="entry name" value="CalX-like"/>
    <property type="match status" value="1"/>
</dbReference>
<gene>
    <name evidence="3" type="ORF">Raf01_76610</name>
</gene>
<evidence type="ECO:0008006" key="5">
    <source>
        <dbReference type="Google" id="ProtNLM"/>
    </source>
</evidence>
<dbReference type="Gene3D" id="2.60.40.2030">
    <property type="match status" value="1"/>
</dbReference>
<evidence type="ECO:0000256" key="1">
    <source>
        <dbReference type="SAM" id="MobiDB-lite"/>
    </source>
</evidence>
<comment type="caution">
    <text evidence="3">The sequence shown here is derived from an EMBL/GenBank/DDBJ whole genome shotgun (WGS) entry which is preliminary data.</text>
</comment>
<dbReference type="SUPFAM" id="SSF53474">
    <property type="entry name" value="alpha/beta-Hydrolases"/>
    <property type="match status" value="1"/>
</dbReference>
<evidence type="ECO:0000313" key="3">
    <source>
        <dbReference type="EMBL" id="GIH19489.1"/>
    </source>
</evidence>
<dbReference type="Proteomes" id="UP000642748">
    <property type="component" value="Unassembled WGS sequence"/>
</dbReference>